<accession>A0AAV0X2Q2</accession>
<sequence>MNYSNEEKINMLACYNETGRNSRAATRLYKNWYPDRPCLAHSPFSYLYKNLHDFGGFQRTKRRICTVTNEENSFAVLAKFSENPQISLRVVADELNISYSSVQKIARKYKYHAYLYSPVQFLQPNDYERRVNYVAHIMVESDEDPHFLKKIMWTDEARFHNNGTVNHHNNHFWGDSNPHLFSETHKQVRWGVNVWCGIIDEFLVGPYFFEENLNGNRYLDFLKKDLPLLMENIPLQQRLDLIWQQDGAPAHNTLAVRAYLNKLYGNNWFGTHSPKIQRPPRSPDLSVLDFFLGGYLKNEVYKEELKNVEELKTKIKECCKKIKSSVISKATSTEVIILFSRKWQTVRTFIKI</sequence>
<comment type="caution">
    <text evidence="1">The sequence shown here is derived from an EMBL/GenBank/DDBJ whole genome shotgun (WGS) entry which is preliminary data.</text>
</comment>
<evidence type="ECO:0000313" key="2">
    <source>
        <dbReference type="Proteomes" id="UP001160148"/>
    </source>
</evidence>
<evidence type="ECO:0008006" key="3">
    <source>
        <dbReference type="Google" id="ProtNLM"/>
    </source>
</evidence>
<protein>
    <recommendedName>
        <fullName evidence="3">Transposase</fullName>
    </recommendedName>
</protein>
<keyword evidence="2" id="KW-1185">Reference proteome</keyword>
<name>A0AAV0X2Q2_9HEMI</name>
<reference evidence="1 2" key="1">
    <citation type="submission" date="2023-01" db="EMBL/GenBank/DDBJ databases">
        <authorList>
            <person name="Whitehead M."/>
        </authorList>
    </citation>
    <scope>NUCLEOTIDE SEQUENCE [LARGE SCALE GENOMIC DNA]</scope>
</reference>
<dbReference type="Proteomes" id="UP001160148">
    <property type="component" value="Unassembled WGS sequence"/>
</dbReference>
<evidence type="ECO:0000313" key="1">
    <source>
        <dbReference type="EMBL" id="CAI6362051.1"/>
    </source>
</evidence>
<organism evidence="1 2">
    <name type="scientific">Macrosiphum euphorbiae</name>
    <name type="common">potato aphid</name>
    <dbReference type="NCBI Taxonomy" id="13131"/>
    <lineage>
        <taxon>Eukaryota</taxon>
        <taxon>Metazoa</taxon>
        <taxon>Ecdysozoa</taxon>
        <taxon>Arthropoda</taxon>
        <taxon>Hexapoda</taxon>
        <taxon>Insecta</taxon>
        <taxon>Pterygota</taxon>
        <taxon>Neoptera</taxon>
        <taxon>Paraneoptera</taxon>
        <taxon>Hemiptera</taxon>
        <taxon>Sternorrhyncha</taxon>
        <taxon>Aphidomorpha</taxon>
        <taxon>Aphidoidea</taxon>
        <taxon>Aphididae</taxon>
        <taxon>Macrosiphini</taxon>
        <taxon>Macrosiphum</taxon>
    </lineage>
</organism>
<dbReference type="EMBL" id="CARXXK010000003">
    <property type="protein sequence ID" value="CAI6362051.1"/>
    <property type="molecule type" value="Genomic_DNA"/>
</dbReference>
<dbReference type="PANTHER" id="PTHR47326">
    <property type="entry name" value="TRANSPOSABLE ELEMENT TC3 TRANSPOSASE-LIKE PROTEIN"/>
    <property type="match status" value="1"/>
</dbReference>
<dbReference type="GO" id="GO:0003676">
    <property type="term" value="F:nucleic acid binding"/>
    <property type="evidence" value="ECO:0007669"/>
    <property type="project" value="InterPro"/>
</dbReference>
<proteinExistence type="predicted"/>
<dbReference type="AlphaFoldDB" id="A0AAV0X2Q2"/>
<dbReference type="InterPro" id="IPR036397">
    <property type="entry name" value="RNaseH_sf"/>
</dbReference>
<dbReference type="PANTHER" id="PTHR47326:SF1">
    <property type="entry name" value="HTH PSQ-TYPE DOMAIN-CONTAINING PROTEIN"/>
    <property type="match status" value="1"/>
</dbReference>
<dbReference type="Gene3D" id="3.30.420.10">
    <property type="entry name" value="Ribonuclease H-like superfamily/Ribonuclease H"/>
    <property type="match status" value="1"/>
</dbReference>
<gene>
    <name evidence="1" type="ORF">MEUPH1_LOCUS17163</name>
</gene>